<organism evidence="1 2">
    <name type="scientific">Hibiscus sabdariffa</name>
    <name type="common">roselle</name>
    <dbReference type="NCBI Taxonomy" id="183260"/>
    <lineage>
        <taxon>Eukaryota</taxon>
        <taxon>Viridiplantae</taxon>
        <taxon>Streptophyta</taxon>
        <taxon>Embryophyta</taxon>
        <taxon>Tracheophyta</taxon>
        <taxon>Spermatophyta</taxon>
        <taxon>Magnoliopsida</taxon>
        <taxon>eudicotyledons</taxon>
        <taxon>Gunneridae</taxon>
        <taxon>Pentapetalae</taxon>
        <taxon>rosids</taxon>
        <taxon>malvids</taxon>
        <taxon>Malvales</taxon>
        <taxon>Malvaceae</taxon>
        <taxon>Malvoideae</taxon>
        <taxon>Hibiscus</taxon>
    </lineage>
</organism>
<accession>A0ABR2N7L8</accession>
<evidence type="ECO:0000313" key="1">
    <source>
        <dbReference type="EMBL" id="KAK8972097.1"/>
    </source>
</evidence>
<gene>
    <name evidence="1" type="ORF">V6N11_061905</name>
</gene>
<comment type="caution">
    <text evidence="1">The sequence shown here is derived from an EMBL/GenBank/DDBJ whole genome shotgun (WGS) entry which is preliminary data.</text>
</comment>
<sequence>MRMRWLIVSRKKAWVVCPSLKFCGDGINIFRVVHTGVSVTSGASVARCLSERSLSDSDLMGRWESTTKEVRKAMDIQFIGDERQSYVTDGDCQHYHSVVDGVVEMVLQKDFVLGDFKEIKLNSMAI</sequence>
<protein>
    <submittedName>
        <fullName evidence="1">Uncharacterized protein</fullName>
    </submittedName>
</protein>
<keyword evidence="2" id="KW-1185">Reference proteome</keyword>
<evidence type="ECO:0000313" key="2">
    <source>
        <dbReference type="Proteomes" id="UP001396334"/>
    </source>
</evidence>
<proteinExistence type="predicted"/>
<dbReference type="EMBL" id="JBBPBN010000227">
    <property type="protein sequence ID" value="KAK8972097.1"/>
    <property type="molecule type" value="Genomic_DNA"/>
</dbReference>
<name>A0ABR2N7L8_9ROSI</name>
<dbReference type="Proteomes" id="UP001396334">
    <property type="component" value="Unassembled WGS sequence"/>
</dbReference>
<reference evidence="1 2" key="1">
    <citation type="journal article" date="2024" name="G3 (Bethesda)">
        <title>Genome assembly of Hibiscus sabdariffa L. provides insights into metabolisms of medicinal natural products.</title>
        <authorList>
            <person name="Kim T."/>
        </authorList>
    </citation>
    <scope>NUCLEOTIDE SEQUENCE [LARGE SCALE GENOMIC DNA]</scope>
    <source>
        <strain evidence="1">TK-2024</strain>
        <tissue evidence="1">Old leaves</tissue>
    </source>
</reference>